<dbReference type="EMBL" id="JABEZX010000005">
    <property type="protein sequence ID" value="MBA0555926.1"/>
    <property type="molecule type" value="Genomic_DNA"/>
</dbReference>
<evidence type="ECO:0000256" key="5">
    <source>
        <dbReference type="PROSITE-ProRule" id="PRU00169"/>
    </source>
</evidence>
<comment type="caution">
    <text evidence="5">Lacks conserved residue(s) required for the propagation of feature annotation.</text>
</comment>
<dbReference type="InterPro" id="IPR045279">
    <property type="entry name" value="ARR-like"/>
</dbReference>
<feature type="non-terminal residue" evidence="7">
    <location>
        <position position="162"/>
    </location>
</feature>
<dbReference type="GO" id="GO:0000160">
    <property type="term" value="P:phosphorelay signal transduction system"/>
    <property type="evidence" value="ECO:0007669"/>
    <property type="project" value="UniProtKB-KW"/>
</dbReference>
<dbReference type="AlphaFoldDB" id="A0A7J8LU29"/>
<gene>
    <name evidence="7" type="ORF">Golob_026072</name>
</gene>
<dbReference type="PANTHER" id="PTHR43874">
    <property type="entry name" value="TWO-COMPONENT RESPONSE REGULATOR"/>
    <property type="match status" value="1"/>
</dbReference>
<keyword evidence="3" id="KW-0804">Transcription</keyword>
<dbReference type="PROSITE" id="PS50110">
    <property type="entry name" value="RESPONSE_REGULATORY"/>
    <property type="match status" value="1"/>
</dbReference>
<evidence type="ECO:0000256" key="4">
    <source>
        <dbReference type="ARBA" id="ARBA00023242"/>
    </source>
</evidence>
<accession>A0A7J8LU29</accession>
<evidence type="ECO:0000313" key="7">
    <source>
        <dbReference type="EMBL" id="MBA0555926.1"/>
    </source>
</evidence>
<protein>
    <recommendedName>
        <fullName evidence="6">Response regulatory domain-containing protein</fullName>
    </recommendedName>
</protein>
<dbReference type="GO" id="GO:0009736">
    <property type="term" value="P:cytokinin-activated signaling pathway"/>
    <property type="evidence" value="ECO:0007669"/>
    <property type="project" value="InterPro"/>
</dbReference>
<reference evidence="7 8" key="1">
    <citation type="journal article" date="2019" name="Genome Biol. Evol.">
        <title>Insights into the evolution of the New World diploid cottons (Gossypium, subgenus Houzingenia) based on genome sequencing.</title>
        <authorList>
            <person name="Grover C.E."/>
            <person name="Arick M.A. 2nd"/>
            <person name="Thrash A."/>
            <person name="Conover J.L."/>
            <person name="Sanders W.S."/>
            <person name="Peterson D.G."/>
            <person name="Frelichowski J.E."/>
            <person name="Scheffler J.A."/>
            <person name="Scheffler B.E."/>
            <person name="Wendel J.F."/>
        </authorList>
    </citation>
    <scope>NUCLEOTIDE SEQUENCE [LARGE SCALE GENOMIC DNA]</scope>
    <source>
        <strain evidence="7">157</strain>
        <tissue evidence="7">Leaf</tissue>
    </source>
</reference>
<evidence type="ECO:0000259" key="6">
    <source>
        <dbReference type="PROSITE" id="PS50110"/>
    </source>
</evidence>
<keyword evidence="2" id="KW-0805">Transcription regulation</keyword>
<dbReference type="InterPro" id="IPR011006">
    <property type="entry name" value="CheY-like_superfamily"/>
</dbReference>
<name>A0A7J8LU29_9ROSI</name>
<dbReference type="SUPFAM" id="SSF52172">
    <property type="entry name" value="CheY-like"/>
    <property type="match status" value="1"/>
</dbReference>
<feature type="domain" description="Response regulatory" evidence="6">
    <location>
        <begin position="1"/>
        <end position="94"/>
    </location>
</feature>
<dbReference type="InterPro" id="IPR001789">
    <property type="entry name" value="Sig_transdc_resp-reg_receiver"/>
</dbReference>
<evidence type="ECO:0000256" key="2">
    <source>
        <dbReference type="ARBA" id="ARBA00023015"/>
    </source>
</evidence>
<keyword evidence="8" id="KW-1185">Reference proteome</keyword>
<keyword evidence="1" id="KW-0902">Two-component regulatory system</keyword>
<organism evidence="7 8">
    <name type="scientific">Gossypium lobatum</name>
    <dbReference type="NCBI Taxonomy" id="34289"/>
    <lineage>
        <taxon>Eukaryota</taxon>
        <taxon>Viridiplantae</taxon>
        <taxon>Streptophyta</taxon>
        <taxon>Embryophyta</taxon>
        <taxon>Tracheophyta</taxon>
        <taxon>Spermatophyta</taxon>
        <taxon>Magnoliopsida</taxon>
        <taxon>eudicotyledons</taxon>
        <taxon>Gunneridae</taxon>
        <taxon>Pentapetalae</taxon>
        <taxon>rosids</taxon>
        <taxon>malvids</taxon>
        <taxon>Malvales</taxon>
        <taxon>Malvaceae</taxon>
        <taxon>Malvoideae</taxon>
        <taxon>Gossypium</taxon>
    </lineage>
</organism>
<dbReference type="PANTHER" id="PTHR43874:SF205">
    <property type="entry name" value="TWO-COMPONENT RESPONSE REGULATOR ORR23"/>
    <property type="match status" value="1"/>
</dbReference>
<proteinExistence type="predicted"/>
<evidence type="ECO:0000256" key="3">
    <source>
        <dbReference type="ARBA" id="ARBA00023163"/>
    </source>
</evidence>
<sequence>MNIYDLVITSVNMPDMDAFKLLELVGLEMGLLVISRLEVFENGLPYFLILDEILVLSVHGNTKLVKKGITHGTCDYLFKLVRIVELENIWQHVKYRLYLGLNDVVALGNKDSCYLRMGGMFGRLKSSTAFSLHGISSSVIQPGHSQTSNNLINGSRKIQPAM</sequence>
<dbReference type="Gene3D" id="3.40.50.2300">
    <property type="match status" value="1"/>
</dbReference>
<evidence type="ECO:0000313" key="8">
    <source>
        <dbReference type="Proteomes" id="UP000593572"/>
    </source>
</evidence>
<comment type="caution">
    <text evidence="7">The sequence shown here is derived from an EMBL/GenBank/DDBJ whole genome shotgun (WGS) entry which is preliminary data.</text>
</comment>
<keyword evidence="4" id="KW-0539">Nucleus</keyword>
<evidence type="ECO:0000256" key="1">
    <source>
        <dbReference type="ARBA" id="ARBA00023012"/>
    </source>
</evidence>
<dbReference type="Proteomes" id="UP000593572">
    <property type="component" value="Unassembled WGS sequence"/>
</dbReference>